<name>A0A9W6SRW0_9ACTN</name>
<reference evidence="2" key="1">
    <citation type="submission" date="2023-03" db="EMBL/GenBank/DDBJ databases">
        <title>Actinorhabdospora filicis NBRC 111898.</title>
        <authorList>
            <person name="Ichikawa N."/>
            <person name="Sato H."/>
            <person name="Tonouchi N."/>
        </authorList>
    </citation>
    <scope>NUCLEOTIDE SEQUENCE</scope>
    <source>
        <strain evidence="2">NBRC 111898</strain>
    </source>
</reference>
<evidence type="ECO:0000313" key="3">
    <source>
        <dbReference type="Proteomes" id="UP001165079"/>
    </source>
</evidence>
<dbReference type="AlphaFoldDB" id="A0A9W6SRW0"/>
<dbReference type="RefSeq" id="WP_285666489.1">
    <property type="nucleotide sequence ID" value="NZ_BSTX01000005.1"/>
</dbReference>
<organism evidence="2 3">
    <name type="scientific">Actinorhabdospora filicis</name>
    <dbReference type="NCBI Taxonomy" id="1785913"/>
    <lineage>
        <taxon>Bacteria</taxon>
        <taxon>Bacillati</taxon>
        <taxon>Actinomycetota</taxon>
        <taxon>Actinomycetes</taxon>
        <taxon>Micromonosporales</taxon>
        <taxon>Micromonosporaceae</taxon>
        <taxon>Actinorhabdospora</taxon>
    </lineage>
</organism>
<accession>A0A9W6SRW0</accession>
<gene>
    <name evidence="2" type="ORF">Afil01_59240</name>
</gene>
<evidence type="ECO:0000256" key="1">
    <source>
        <dbReference type="SAM" id="MobiDB-lite"/>
    </source>
</evidence>
<dbReference type="EMBL" id="BSTX01000005">
    <property type="protein sequence ID" value="GLZ81117.1"/>
    <property type="molecule type" value="Genomic_DNA"/>
</dbReference>
<comment type="caution">
    <text evidence="2">The sequence shown here is derived from an EMBL/GenBank/DDBJ whole genome shotgun (WGS) entry which is preliminary data.</text>
</comment>
<sequence length="93" mass="10106">MPRSRSRTTRPGTFSPEEPPPLDAPAEVVEVVAWQIASRNWSAHLPDALLGVQCEACGETWPCDAWHIADGVLTDCLTARPDGEELRGSHSSL</sequence>
<keyword evidence="3" id="KW-1185">Reference proteome</keyword>
<feature type="region of interest" description="Disordered" evidence="1">
    <location>
        <begin position="1"/>
        <end position="24"/>
    </location>
</feature>
<dbReference type="Proteomes" id="UP001165079">
    <property type="component" value="Unassembled WGS sequence"/>
</dbReference>
<protein>
    <submittedName>
        <fullName evidence="2">Uncharacterized protein</fullName>
    </submittedName>
</protein>
<proteinExistence type="predicted"/>
<evidence type="ECO:0000313" key="2">
    <source>
        <dbReference type="EMBL" id="GLZ81117.1"/>
    </source>
</evidence>